<proteinExistence type="predicted"/>
<organism evidence="3 4">
    <name type="scientific">Curvularia clavata</name>
    <dbReference type="NCBI Taxonomy" id="95742"/>
    <lineage>
        <taxon>Eukaryota</taxon>
        <taxon>Fungi</taxon>
        <taxon>Dikarya</taxon>
        <taxon>Ascomycota</taxon>
        <taxon>Pezizomycotina</taxon>
        <taxon>Dothideomycetes</taxon>
        <taxon>Pleosporomycetidae</taxon>
        <taxon>Pleosporales</taxon>
        <taxon>Pleosporineae</taxon>
        <taxon>Pleosporaceae</taxon>
        <taxon>Curvularia</taxon>
    </lineage>
</organism>
<dbReference type="OrthoDB" id="2392550at2759"/>
<feature type="region of interest" description="Disordered" evidence="1">
    <location>
        <begin position="94"/>
        <end position="246"/>
    </location>
</feature>
<evidence type="ECO:0000313" key="3">
    <source>
        <dbReference type="EMBL" id="USP77181.1"/>
    </source>
</evidence>
<sequence length="246" mass="26181">MTSITDGIAADAKSNMILNLQIEIEARIEKLRAQCQAQCTSMRSRLERRVNRVPMVTRQTALVDLLKASAPTQPAIPPALAANVTIAAPITAKTTTTKKAAGTATNTAARKTRTAAPSNASASSRPTSSQEERVKTTTKPTKPTPAYAKPTQTARAKRRSSNDLSGEDKENSELPVPKKRTRTIAQKPAAEKPEKTEKGDKPATVGSTRSTRAGSRTKPAAGQVLSPKNNAANARKPAAARNVRPR</sequence>
<dbReference type="InterPro" id="IPR018851">
    <property type="entry name" value="Borealin_N"/>
</dbReference>
<feature type="domain" description="Borealin N-terminal" evidence="2">
    <location>
        <begin position="13"/>
        <end position="67"/>
    </location>
</feature>
<name>A0A9Q9DT90_CURCL</name>
<evidence type="ECO:0000313" key="4">
    <source>
        <dbReference type="Proteomes" id="UP001056012"/>
    </source>
</evidence>
<dbReference type="Proteomes" id="UP001056012">
    <property type="component" value="Chromosome 3"/>
</dbReference>
<evidence type="ECO:0000256" key="1">
    <source>
        <dbReference type="SAM" id="MobiDB-lite"/>
    </source>
</evidence>
<feature type="compositionally biased region" description="Low complexity" evidence="1">
    <location>
        <begin position="94"/>
        <end position="129"/>
    </location>
</feature>
<feature type="compositionally biased region" description="Basic and acidic residues" evidence="1">
    <location>
        <begin position="189"/>
        <end position="201"/>
    </location>
</feature>
<dbReference type="Pfam" id="PF10444">
    <property type="entry name" value="Nbl1_Borealin_N"/>
    <property type="match status" value="1"/>
</dbReference>
<accession>A0A9Q9DT90</accession>
<reference evidence="3" key="1">
    <citation type="submission" date="2021-12" db="EMBL/GenBank/DDBJ databases">
        <title>Curvularia clavata genome.</title>
        <authorList>
            <person name="Cao Y."/>
        </authorList>
    </citation>
    <scope>NUCLEOTIDE SEQUENCE</scope>
    <source>
        <strain evidence="3">Yc1106</strain>
    </source>
</reference>
<feature type="compositionally biased region" description="Polar residues" evidence="1">
    <location>
        <begin position="205"/>
        <end position="214"/>
    </location>
</feature>
<dbReference type="VEuPathDB" id="FungiDB:yc1106_04455"/>
<dbReference type="EMBL" id="CP089276">
    <property type="protein sequence ID" value="USP77181.1"/>
    <property type="molecule type" value="Genomic_DNA"/>
</dbReference>
<feature type="compositionally biased region" description="Low complexity" evidence="1">
    <location>
        <begin position="137"/>
        <end position="154"/>
    </location>
</feature>
<protein>
    <recommendedName>
        <fullName evidence="2">Borealin N-terminal domain-containing protein</fullName>
    </recommendedName>
</protein>
<evidence type="ECO:0000259" key="2">
    <source>
        <dbReference type="Pfam" id="PF10444"/>
    </source>
</evidence>
<keyword evidence="4" id="KW-1185">Reference proteome</keyword>
<gene>
    <name evidence="3" type="ORF">yc1106_04455</name>
</gene>
<dbReference type="AlphaFoldDB" id="A0A9Q9DT90"/>
<feature type="compositionally biased region" description="Low complexity" evidence="1">
    <location>
        <begin position="227"/>
        <end position="246"/>
    </location>
</feature>